<dbReference type="EMBL" id="VVIM01000004">
    <property type="protein sequence ID" value="KAB0800402.1"/>
    <property type="molecule type" value="Genomic_DNA"/>
</dbReference>
<sequence length="177" mass="20597">MASNNSNKDDENSIDAEIELESWNTPEIYENTENNEETFLGELDLENEKEVLKNIDDDINKIATEKEAEGEDIINNIDERPIIIQSSTAITEEYIIVGSELHKVSESAAPKEKQYQTNDYVVVHYNKQYFPGVVTEIIENEKNGFTYLVNAMERVGKKWQWPKRRDEILYEECNKKN</sequence>
<dbReference type="AlphaFoldDB" id="A0A5N4ASQ6"/>
<reference evidence="2 3" key="1">
    <citation type="journal article" date="2018" name="Elife">
        <title>Firefly genomes illuminate parallel origins of bioluminescence in beetles.</title>
        <authorList>
            <person name="Fallon T.R."/>
            <person name="Lower S.E."/>
            <person name="Chang C.H."/>
            <person name="Bessho-Uehara M."/>
            <person name="Martin G.J."/>
            <person name="Bewick A.J."/>
            <person name="Behringer M."/>
            <person name="Debat H.J."/>
            <person name="Wong I."/>
            <person name="Day J.C."/>
            <person name="Suvorov A."/>
            <person name="Silva C.J."/>
            <person name="Stanger-Hall K.F."/>
            <person name="Hall D.W."/>
            <person name="Schmitz R.J."/>
            <person name="Nelson D.R."/>
            <person name="Lewis S.M."/>
            <person name="Shigenobu S."/>
            <person name="Bybee S.M."/>
            <person name="Larracuente A.M."/>
            <person name="Oba Y."/>
            <person name="Weng J.K."/>
        </authorList>
    </citation>
    <scope>NUCLEOTIDE SEQUENCE [LARGE SCALE GENOMIC DNA]</scope>
    <source>
        <strain evidence="2">1611_PpyrPB1</strain>
        <tissue evidence="2">Whole body</tissue>
    </source>
</reference>
<keyword evidence="3" id="KW-1185">Reference proteome</keyword>
<evidence type="ECO:0000313" key="2">
    <source>
        <dbReference type="EMBL" id="KAB0800402.1"/>
    </source>
</evidence>
<evidence type="ECO:0000256" key="1">
    <source>
        <dbReference type="SAM" id="MobiDB-lite"/>
    </source>
</evidence>
<organism evidence="2 3">
    <name type="scientific">Photinus pyralis</name>
    <name type="common">Common eastern firefly</name>
    <name type="synonym">Lampyris pyralis</name>
    <dbReference type="NCBI Taxonomy" id="7054"/>
    <lineage>
        <taxon>Eukaryota</taxon>
        <taxon>Metazoa</taxon>
        <taxon>Ecdysozoa</taxon>
        <taxon>Arthropoda</taxon>
        <taxon>Hexapoda</taxon>
        <taxon>Insecta</taxon>
        <taxon>Pterygota</taxon>
        <taxon>Neoptera</taxon>
        <taxon>Endopterygota</taxon>
        <taxon>Coleoptera</taxon>
        <taxon>Polyphaga</taxon>
        <taxon>Elateriformia</taxon>
        <taxon>Elateroidea</taxon>
        <taxon>Lampyridae</taxon>
        <taxon>Lampyrinae</taxon>
        <taxon>Photinus</taxon>
    </lineage>
</organism>
<dbReference type="Proteomes" id="UP000327044">
    <property type="component" value="Unassembled WGS sequence"/>
</dbReference>
<proteinExistence type="predicted"/>
<dbReference type="InParanoid" id="A0A5N4ASQ6"/>
<accession>A0A5N4ASQ6</accession>
<comment type="caution">
    <text evidence="2">The sequence shown here is derived from an EMBL/GenBank/DDBJ whole genome shotgun (WGS) entry which is preliminary data.</text>
</comment>
<protein>
    <submittedName>
        <fullName evidence="2">Uncharacterized protein</fullName>
    </submittedName>
</protein>
<evidence type="ECO:0000313" key="3">
    <source>
        <dbReference type="Proteomes" id="UP000327044"/>
    </source>
</evidence>
<feature type="region of interest" description="Disordered" evidence="1">
    <location>
        <begin position="1"/>
        <end position="27"/>
    </location>
</feature>
<gene>
    <name evidence="2" type="ORF">PPYR_06142</name>
</gene>
<name>A0A5N4ASQ6_PHOPY</name>